<dbReference type="PROSITE" id="PS50885">
    <property type="entry name" value="HAMP"/>
    <property type="match status" value="1"/>
</dbReference>
<dbReference type="SMART" id="SM00283">
    <property type="entry name" value="MA"/>
    <property type="match status" value="1"/>
</dbReference>
<dbReference type="AlphaFoldDB" id="A0A2N3PT26"/>
<dbReference type="PANTHER" id="PTHR32089:SF112">
    <property type="entry name" value="LYSOZYME-LIKE PROTEIN-RELATED"/>
    <property type="match status" value="1"/>
</dbReference>
<dbReference type="OrthoDB" id="3289104at2"/>
<feature type="domain" description="Methyl-accepting transducer" evidence="7">
    <location>
        <begin position="437"/>
        <end position="673"/>
    </location>
</feature>
<dbReference type="Gene3D" id="1.10.287.950">
    <property type="entry name" value="Methyl-accepting chemotaxis protein"/>
    <property type="match status" value="1"/>
</dbReference>
<keyword evidence="2" id="KW-0997">Cell inner membrane</keyword>
<comment type="caution">
    <text evidence="10">The sequence shown here is derived from an EMBL/GenBank/DDBJ whole genome shotgun (WGS) entry which is preliminary data.</text>
</comment>
<dbReference type="CDD" id="cd06225">
    <property type="entry name" value="HAMP"/>
    <property type="match status" value="1"/>
</dbReference>
<feature type="domain" description="HAMP" evidence="9">
    <location>
        <begin position="344"/>
        <end position="397"/>
    </location>
</feature>
<dbReference type="Pfam" id="PF00672">
    <property type="entry name" value="HAMP"/>
    <property type="match status" value="1"/>
</dbReference>
<evidence type="ECO:0000313" key="11">
    <source>
        <dbReference type="Proteomes" id="UP000233293"/>
    </source>
</evidence>
<comment type="similarity">
    <text evidence="4">Belongs to the methyl-accepting chemotaxis (MCP) protein family.</text>
</comment>
<evidence type="ECO:0000256" key="4">
    <source>
        <dbReference type="ARBA" id="ARBA00029447"/>
    </source>
</evidence>
<dbReference type="InterPro" id="IPR003660">
    <property type="entry name" value="HAMP_dom"/>
</dbReference>
<dbReference type="InterPro" id="IPR004089">
    <property type="entry name" value="MCPsignal_dom"/>
</dbReference>
<keyword evidence="6" id="KW-1133">Transmembrane helix</keyword>
<dbReference type="GO" id="GO:0005886">
    <property type="term" value="C:plasma membrane"/>
    <property type="evidence" value="ECO:0007669"/>
    <property type="project" value="UniProtKB-SubCell"/>
</dbReference>
<dbReference type="InterPro" id="IPR000727">
    <property type="entry name" value="T_SNARE_dom"/>
</dbReference>
<feature type="transmembrane region" description="Helical" evidence="6">
    <location>
        <begin position="321"/>
        <end position="343"/>
    </location>
</feature>
<dbReference type="SMART" id="SM00304">
    <property type="entry name" value="HAMP"/>
    <property type="match status" value="1"/>
</dbReference>
<evidence type="ECO:0000256" key="6">
    <source>
        <dbReference type="SAM" id="Phobius"/>
    </source>
</evidence>
<dbReference type="Gene3D" id="6.10.340.10">
    <property type="match status" value="1"/>
</dbReference>
<dbReference type="PROSITE" id="PS50111">
    <property type="entry name" value="CHEMOTAXIS_TRANSDUC_2"/>
    <property type="match status" value="1"/>
</dbReference>
<reference evidence="11" key="1">
    <citation type="submission" date="2017-12" db="EMBL/GenBank/DDBJ databases">
        <title>Draft genome sequence of Telmatospirillum siberiense 26-4b1T, an acidotolerant peatland alphaproteobacterium potentially involved in sulfur cycling.</title>
        <authorList>
            <person name="Hausmann B."/>
            <person name="Pjevac P."/>
            <person name="Schreck K."/>
            <person name="Herbold C.W."/>
            <person name="Daims H."/>
            <person name="Wagner M."/>
            <person name="Pester M."/>
            <person name="Loy A."/>
        </authorList>
    </citation>
    <scope>NUCLEOTIDE SEQUENCE [LARGE SCALE GENOMIC DNA]</scope>
    <source>
        <strain evidence="11">26-4b1</strain>
    </source>
</reference>
<evidence type="ECO:0000256" key="3">
    <source>
        <dbReference type="ARBA" id="ARBA00023224"/>
    </source>
</evidence>
<evidence type="ECO:0000313" key="10">
    <source>
        <dbReference type="EMBL" id="PKU23560.1"/>
    </source>
</evidence>
<evidence type="ECO:0000259" key="9">
    <source>
        <dbReference type="PROSITE" id="PS50885"/>
    </source>
</evidence>
<dbReference type="RefSeq" id="WP_101251622.1">
    <property type="nucleotide sequence ID" value="NZ_PIUM01000019.1"/>
</dbReference>
<organism evidence="10 11">
    <name type="scientific">Telmatospirillum siberiense</name>
    <dbReference type="NCBI Taxonomy" id="382514"/>
    <lineage>
        <taxon>Bacteria</taxon>
        <taxon>Pseudomonadati</taxon>
        <taxon>Pseudomonadota</taxon>
        <taxon>Alphaproteobacteria</taxon>
        <taxon>Rhodospirillales</taxon>
        <taxon>Rhodospirillaceae</taxon>
        <taxon>Telmatospirillum</taxon>
    </lineage>
</organism>
<accession>A0A2N3PT26</accession>
<comment type="subcellular location">
    <subcellularLocation>
        <location evidence="1">Cell inner membrane</location>
        <topology evidence="1">Multi-pass membrane protein</topology>
    </subcellularLocation>
</comment>
<evidence type="ECO:0000259" key="7">
    <source>
        <dbReference type="PROSITE" id="PS50111"/>
    </source>
</evidence>
<dbReference type="GO" id="GO:0007165">
    <property type="term" value="P:signal transduction"/>
    <property type="evidence" value="ECO:0007669"/>
    <property type="project" value="UniProtKB-KW"/>
</dbReference>
<protein>
    <recommendedName>
        <fullName evidence="12">Methyl-accepting chemotaxis protein</fullName>
    </recommendedName>
</protein>
<evidence type="ECO:0008006" key="12">
    <source>
        <dbReference type="Google" id="ProtNLM"/>
    </source>
</evidence>
<keyword evidence="2" id="KW-1003">Cell membrane</keyword>
<proteinExistence type="inferred from homology"/>
<evidence type="ECO:0000256" key="1">
    <source>
        <dbReference type="ARBA" id="ARBA00004429"/>
    </source>
</evidence>
<evidence type="ECO:0000259" key="8">
    <source>
        <dbReference type="PROSITE" id="PS50192"/>
    </source>
</evidence>
<evidence type="ECO:0000256" key="2">
    <source>
        <dbReference type="ARBA" id="ARBA00022519"/>
    </source>
</evidence>
<gene>
    <name evidence="10" type="ORF">CWS72_15965</name>
</gene>
<dbReference type="SUPFAM" id="SSF58104">
    <property type="entry name" value="Methyl-accepting chemotaxis protein (MCP) signaling domain"/>
    <property type="match status" value="1"/>
</dbReference>
<keyword evidence="6" id="KW-0472">Membrane</keyword>
<feature type="transmembrane region" description="Helical" evidence="6">
    <location>
        <begin position="6"/>
        <end position="27"/>
    </location>
</feature>
<keyword evidence="3 5" id="KW-0807">Transducer</keyword>
<dbReference type="EMBL" id="PIUM01000019">
    <property type="protein sequence ID" value="PKU23560.1"/>
    <property type="molecule type" value="Genomic_DNA"/>
</dbReference>
<keyword evidence="6" id="KW-0812">Transmembrane</keyword>
<dbReference type="PROSITE" id="PS50192">
    <property type="entry name" value="T_SNARE"/>
    <property type="match status" value="1"/>
</dbReference>
<dbReference type="Pfam" id="PF00015">
    <property type="entry name" value="MCPsignal"/>
    <property type="match status" value="1"/>
</dbReference>
<keyword evidence="11" id="KW-1185">Reference proteome</keyword>
<name>A0A2N3PT26_9PROT</name>
<sequence>MRIRSFFIAGMSVAAVIALLVAGKLVFDGWYAYRAQSAAGVVLDVAARLLRIPQCFADERGPYNTALSTATAVNDGDREQFRKGRAQTDTALAEAIQSGRTGGYLAAEENAAALEKMASNLKTIRSELDGALARPKSERDSGMILRLAKAFEDEAGKINVMIDVADRVAAEANGSVASYIGIARLSWSMREQAGSRGTYYISSVASEAPIPQAVLDKVAESTGRIKEDWATMQSMIQRFSSPPALVEASAIVQAKFFGESEAVYQQVLTAGRGDGKYPFDVGEYRRRSVPGMNSIFLLRDAAFKTAGSLVEKERSAAFAQLMTALCAVLLVVVAMAGLVVIFGRRIVSPLIEMTGVVSRLADHDLEVGVPARDRTDEIGEMAKAIETLRRKAIDADRMAAENASQQAARQARAERIERLANAFDQASAAVIEEVQRAAESMMTTAGSSADIARSVESRTVGVAAAAEQASANVETVAAATEELSASIAEIGKRVGQSSSIATRAEQVAAEASQEIGNLAVASEKIGEVVGLIQNIAGQTNLLALNATIEAARAGDAGKGFTVVASEVKALAGQTAKATEEIAGQIGKIQAETGAAVDRIKGIAQTISDINQLTGQVAAAVEQQNAATAEISRNVQQAASGTRQVTTQIADVSKEMSQSGAAAKSMAETVGSLSAKADALTGEIARFLEEVRQA</sequence>
<dbReference type="Proteomes" id="UP000233293">
    <property type="component" value="Unassembled WGS sequence"/>
</dbReference>
<feature type="domain" description="T-SNARE coiled-coil homology" evidence="8">
    <location>
        <begin position="589"/>
        <end position="651"/>
    </location>
</feature>
<dbReference type="PANTHER" id="PTHR32089">
    <property type="entry name" value="METHYL-ACCEPTING CHEMOTAXIS PROTEIN MCPB"/>
    <property type="match status" value="1"/>
</dbReference>
<evidence type="ECO:0000256" key="5">
    <source>
        <dbReference type="PROSITE-ProRule" id="PRU00284"/>
    </source>
</evidence>